<dbReference type="Proteomes" id="UP001152484">
    <property type="component" value="Unassembled WGS sequence"/>
</dbReference>
<dbReference type="GO" id="GO:0009451">
    <property type="term" value="P:RNA modification"/>
    <property type="evidence" value="ECO:0007669"/>
    <property type="project" value="InterPro"/>
</dbReference>
<dbReference type="PANTHER" id="PTHR24015">
    <property type="entry name" value="OS07G0578800 PROTEIN-RELATED"/>
    <property type="match status" value="1"/>
</dbReference>
<dbReference type="FunFam" id="1.25.40.10:FF:000381">
    <property type="entry name" value="Pentatricopeptide repeat-containing protein"/>
    <property type="match status" value="1"/>
</dbReference>
<reference evidence="3" key="1">
    <citation type="submission" date="2022-07" db="EMBL/GenBank/DDBJ databases">
        <authorList>
            <person name="Macas J."/>
            <person name="Novak P."/>
            <person name="Neumann P."/>
        </authorList>
    </citation>
    <scope>NUCLEOTIDE SEQUENCE</scope>
</reference>
<dbReference type="Pfam" id="PF01535">
    <property type="entry name" value="PPR"/>
    <property type="match status" value="3"/>
</dbReference>
<comment type="caution">
    <text evidence="3">The sequence shown here is derived from an EMBL/GenBank/DDBJ whole genome shotgun (WGS) entry which is preliminary data.</text>
</comment>
<dbReference type="InterPro" id="IPR002885">
    <property type="entry name" value="PPR_rpt"/>
</dbReference>
<dbReference type="PROSITE" id="PS51375">
    <property type="entry name" value="PPR"/>
    <property type="match status" value="6"/>
</dbReference>
<dbReference type="InterPro" id="IPR046960">
    <property type="entry name" value="PPR_At4g14850-like_plant"/>
</dbReference>
<dbReference type="Pfam" id="PF20431">
    <property type="entry name" value="E_motif"/>
    <property type="match status" value="1"/>
</dbReference>
<proteinExistence type="predicted"/>
<accession>A0A9P0Z7E6</accession>
<dbReference type="InterPro" id="IPR046848">
    <property type="entry name" value="E_motif"/>
</dbReference>
<dbReference type="EMBL" id="CAMAPE010000021">
    <property type="protein sequence ID" value="CAH9089751.1"/>
    <property type="molecule type" value="Genomic_DNA"/>
</dbReference>
<dbReference type="InterPro" id="IPR019734">
    <property type="entry name" value="TPR_rpt"/>
</dbReference>
<feature type="repeat" description="PPR" evidence="2">
    <location>
        <begin position="735"/>
        <end position="769"/>
    </location>
</feature>
<sequence>MLRWSTAKVFSLRCHPLPRSEPEPLFWLLQKHLKSKSIALCKEIHASLLKSHSDHLCHVSNTLLTFYLKCGDFSSAHHLFDHMPHKNVVTWTSLISSYIRQGDAEKALNLFKEMLHQNQNPNAYTFSTLLRACTSCSLIELGRQVHGLILKHGLSQHEYTGSGLVDFYKKVTCDLSDASCVFRRLSARDLVTWNVIISGFAQSGDTSKVLSLYAEMREVDELIPNDFTITSLLKCCVSIEDVEKVHCLALRYGFEGDIVVGSALVEVYGKYGDLFSGNKIFYSMEVKDAFAWSSIVTCHIRAGLGKQAVVLFKEMLSQGAGPDQHILSGTLRACVEIGILETGIQMHTQTIKNGYQKDCFVNTGLINLYAATNGISVVEKLFRSLDNRDIVVWNTMISCYAELEEEGASSYLCISLLRELLTLTYILSPDVATFVTVMSSCRSVSDFPIGIQIHCLMIKNSQICQAHRTTIGNALIRMYSNFKDIESAQKAFNAILHKDEVSWSSLIGAYQQNGFDFIVLKIFKEMLENGIPLTNCSLPLAVTACGKISAIDIGKQIHCLVCKLGFNKDIFVGSSVVDMYAKCGNMEGSERAYEENGEPNEVLFNSLISGFAKDGNAIKAVKLFHEMVKMRLIPNHITFLSVLSACSHAGLVEESLFFFKLMNQRYHVKPEAEHFGSLIDVLGRVGRLEEAYEMVENGGGCVFAWKTLMNACRNYENVKTAEKCAQRVVEIDPNDPSPYILLSNMYSREGRWEDASKLRQKMVEIGMKKNEAGSSWLMM</sequence>
<dbReference type="OrthoDB" id="185373at2759"/>
<dbReference type="Pfam" id="PF13041">
    <property type="entry name" value="PPR_2"/>
    <property type="match status" value="3"/>
</dbReference>
<dbReference type="NCBIfam" id="TIGR00756">
    <property type="entry name" value="PPR"/>
    <property type="match status" value="4"/>
</dbReference>
<feature type="repeat" description="PPR" evidence="2">
    <location>
        <begin position="600"/>
        <end position="634"/>
    </location>
</feature>
<dbReference type="AlphaFoldDB" id="A0A9P0Z7E6"/>
<gene>
    <name evidence="3" type="ORF">CEURO_LOCUS10978</name>
</gene>
<dbReference type="Gene3D" id="1.25.40.10">
    <property type="entry name" value="Tetratricopeptide repeat domain"/>
    <property type="match status" value="6"/>
</dbReference>
<keyword evidence="4" id="KW-1185">Reference proteome</keyword>
<evidence type="ECO:0000256" key="1">
    <source>
        <dbReference type="ARBA" id="ARBA00022737"/>
    </source>
</evidence>
<evidence type="ECO:0000313" key="3">
    <source>
        <dbReference type="EMBL" id="CAH9089751.1"/>
    </source>
</evidence>
<evidence type="ECO:0008006" key="5">
    <source>
        <dbReference type="Google" id="ProtNLM"/>
    </source>
</evidence>
<dbReference type="GO" id="GO:0003723">
    <property type="term" value="F:RNA binding"/>
    <property type="evidence" value="ECO:0007669"/>
    <property type="project" value="InterPro"/>
</dbReference>
<evidence type="ECO:0000256" key="2">
    <source>
        <dbReference type="PROSITE-ProRule" id="PRU00708"/>
    </source>
</evidence>
<dbReference type="InterPro" id="IPR011990">
    <property type="entry name" value="TPR-like_helical_dom_sf"/>
</dbReference>
<organism evidence="3 4">
    <name type="scientific">Cuscuta europaea</name>
    <name type="common">European dodder</name>
    <dbReference type="NCBI Taxonomy" id="41803"/>
    <lineage>
        <taxon>Eukaryota</taxon>
        <taxon>Viridiplantae</taxon>
        <taxon>Streptophyta</taxon>
        <taxon>Embryophyta</taxon>
        <taxon>Tracheophyta</taxon>
        <taxon>Spermatophyta</taxon>
        <taxon>Magnoliopsida</taxon>
        <taxon>eudicotyledons</taxon>
        <taxon>Gunneridae</taxon>
        <taxon>Pentapetalae</taxon>
        <taxon>asterids</taxon>
        <taxon>lamiids</taxon>
        <taxon>Solanales</taxon>
        <taxon>Convolvulaceae</taxon>
        <taxon>Cuscuteae</taxon>
        <taxon>Cuscuta</taxon>
        <taxon>Cuscuta subgen. Cuscuta</taxon>
    </lineage>
</organism>
<keyword evidence="1" id="KW-0677">Repeat</keyword>
<dbReference type="PANTHER" id="PTHR24015:SF548">
    <property type="entry name" value="OS08G0340900 PROTEIN"/>
    <property type="match status" value="1"/>
</dbReference>
<dbReference type="FunFam" id="1.25.40.10:FF:000090">
    <property type="entry name" value="Pentatricopeptide repeat-containing protein, chloroplastic"/>
    <property type="match status" value="1"/>
</dbReference>
<dbReference type="SUPFAM" id="SSF48452">
    <property type="entry name" value="TPR-like"/>
    <property type="match status" value="1"/>
</dbReference>
<protein>
    <recommendedName>
        <fullName evidence="5">Pentatricopeptide repeat-containing protein</fullName>
    </recommendedName>
</protein>
<feature type="repeat" description="PPR" evidence="2">
    <location>
        <begin position="87"/>
        <end position="121"/>
    </location>
</feature>
<name>A0A9P0Z7E6_CUSEU</name>
<evidence type="ECO:0000313" key="4">
    <source>
        <dbReference type="Proteomes" id="UP001152484"/>
    </source>
</evidence>
<feature type="repeat" description="PPR" evidence="2">
    <location>
        <begin position="499"/>
        <end position="533"/>
    </location>
</feature>
<dbReference type="SMART" id="SM00028">
    <property type="entry name" value="TPR"/>
    <property type="match status" value="2"/>
</dbReference>
<feature type="repeat" description="PPR" evidence="2">
    <location>
        <begin position="189"/>
        <end position="223"/>
    </location>
</feature>
<feature type="repeat" description="PPR" evidence="2">
    <location>
        <begin position="288"/>
        <end position="322"/>
    </location>
</feature>